<evidence type="ECO:0000256" key="1">
    <source>
        <dbReference type="SAM" id="Phobius"/>
    </source>
</evidence>
<organism evidence="2 3">
    <name type="scientific">Burkholderia mayonis</name>
    <dbReference type="NCBI Taxonomy" id="1385591"/>
    <lineage>
        <taxon>Bacteria</taxon>
        <taxon>Pseudomonadati</taxon>
        <taxon>Pseudomonadota</taxon>
        <taxon>Betaproteobacteria</taxon>
        <taxon>Burkholderiales</taxon>
        <taxon>Burkholderiaceae</taxon>
        <taxon>Burkholderia</taxon>
        <taxon>pseudomallei group</taxon>
    </lineage>
</organism>
<feature type="transmembrane region" description="Helical" evidence="1">
    <location>
        <begin position="6"/>
        <end position="27"/>
    </location>
</feature>
<keyword evidence="1" id="KW-1133">Transmembrane helix</keyword>
<dbReference type="Proteomes" id="UP000067711">
    <property type="component" value="Chromosome 1"/>
</dbReference>
<evidence type="ECO:0000313" key="3">
    <source>
        <dbReference type="Proteomes" id="UP000067711"/>
    </source>
</evidence>
<keyword evidence="1" id="KW-0812">Transmembrane</keyword>
<name>A0A1B4G3S9_9BURK</name>
<proteinExistence type="predicted"/>
<protein>
    <recommendedName>
        <fullName evidence="4">DUF3592 domain-containing protein</fullName>
    </recommendedName>
</protein>
<feature type="transmembrane region" description="Helical" evidence="1">
    <location>
        <begin position="102"/>
        <end position="121"/>
    </location>
</feature>
<gene>
    <name evidence="2" type="ORF">WS71_25660</name>
</gene>
<keyword evidence="1" id="KW-0472">Membrane</keyword>
<accession>A0A1B4G3S9</accession>
<evidence type="ECO:0008006" key="4">
    <source>
        <dbReference type="Google" id="ProtNLM"/>
    </source>
</evidence>
<dbReference type="AlphaFoldDB" id="A0A1B4G3S9"/>
<evidence type="ECO:0000313" key="2">
    <source>
        <dbReference type="EMBL" id="AOJ10570.1"/>
    </source>
</evidence>
<dbReference type="RefSeq" id="WP_159086397.1">
    <property type="nucleotide sequence ID" value="NZ_CP013389.1"/>
</dbReference>
<dbReference type="EMBL" id="CP013389">
    <property type="protein sequence ID" value="AOJ10570.1"/>
    <property type="molecule type" value="Genomic_DNA"/>
</dbReference>
<sequence>MASKAYKFNYVALVIGLCAAVWTLISLSDRLAFIKSSIATQGTVVQLNYGERHPEISFVTRTGEHVSFPGSFVSVEVGDSVPVRYDPTKPLATAKIDTFTNMWLETLISAAFTIAFLYAGLTGESFRPKYG</sequence>
<reference evidence="2 3" key="1">
    <citation type="submission" date="2015-12" db="EMBL/GenBank/DDBJ databases">
        <title>Diversity of Burkholderia near neighbor genomes.</title>
        <authorList>
            <person name="Sahl J."/>
            <person name="Wagner D."/>
            <person name="Keim P."/>
        </authorList>
    </citation>
    <scope>NUCLEOTIDE SEQUENCE [LARGE SCALE GENOMIC DNA]</scope>
    <source>
        <strain evidence="2 3">BDU8</strain>
    </source>
</reference>